<keyword evidence="1" id="KW-0732">Signal</keyword>
<dbReference type="AlphaFoldDB" id="A0A4V6I704"/>
<reference evidence="2 3" key="2">
    <citation type="journal article" date="2019" name="G3 (Bethesda)">
        <title>Hybrid Assembly of the Genome of the Entomopathogenic Nematode Steinernema carpocapsae Identifies the X-Chromosome.</title>
        <authorList>
            <person name="Serra L."/>
            <person name="Macchietto M."/>
            <person name="Macias-Munoz A."/>
            <person name="McGill C.J."/>
            <person name="Rodriguez I.M."/>
            <person name="Rodriguez B."/>
            <person name="Murad R."/>
            <person name="Mortazavi A."/>
        </authorList>
    </citation>
    <scope>NUCLEOTIDE SEQUENCE [LARGE SCALE GENOMIC DNA]</scope>
    <source>
        <strain evidence="2 3">ALL</strain>
    </source>
</reference>
<keyword evidence="3" id="KW-1185">Reference proteome</keyword>
<gene>
    <name evidence="2" type="ORF">L596_000077</name>
</gene>
<feature type="chain" id="PRO_5020402768" evidence="1">
    <location>
        <begin position="22"/>
        <end position="130"/>
    </location>
</feature>
<sequence>MLPGSCAPAALLLLLLAQVHGSNIPCGKSFFPCADNAHPFEFLRAKAFAVSTVDSKRTHVPEALIRVAALEAKNEVDVFFNESDTRTLATANPLAISVYQWNQMHKIDQHAKDLSHAAYVSVAMSRRLKL</sequence>
<dbReference type="Proteomes" id="UP000298663">
    <property type="component" value="Chromosome X"/>
</dbReference>
<reference evidence="2 3" key="1">
    <citation type="journal article" date="2015" name="Genome Biol.">
        <title>Comparative genomics of Steinernema reveals deeply conserved gene regulatory networks.</title>
        <authorList>
            <person name="Dillman A.R."/>
            <person name="Macchietto M."/>
            <person name="Porter C.F."/>
            <person name="Rogers A."/>
            <person name="Williams B."/>
            <person name="Antoshechkin I."/>
            <person name="Lee M.M."/>
            <person name="Goodwin Z."/>
            <person name="Lu X."/>
            <person name="Lewis E.E."/>
            <person name="Goodrich-Blair H."/>
            <person name="Stock S.P."/>
            <person name="Adams B.J."/>
            <person name="Sternberg P.W."/>
            <person name="Mortazavi A."/>
        </authorList>
    </citation>
    <scope>NUCLEOTIDE SEQUENCE [LARGE SCALE GENOMIC DNA]</scope>
    <source>
        <strain evidence="2 3">ALL</strain>
    </source>
</reference>
<evidence type="ECO:0000313" key="2">
    <source>
        <dbReference type="EMBL" id="TMS32203.1"/>
    </source>
</evidence>
<proteinExistence type="predicted"/>
<dbReference type="EMBL" id="CM016762">
    <property type="protein sequence ID" value="TMS32203.1"/>
    <property type="molecule type" value="Genomic_DNA"/>
</dbReference>
<organism evidence="2 3">
    <name type="scientific">Steinernema carpocapsae</name>
    <name type="common">Entomopathogenic nematode</name>
    <dbReference type="NCBI Taxonomy" id="34508"/>
    <lineage>
        <taxon>Eukaryota</taxon>
        <taxon>Metazoa</taxon>
        <taxon>Ecdysozoa</taxon>
        <taxon>Nematoda</taxon>
        <taxon>Chromadorea</taxon>
        <taxon>Rhabditida</taxon>
        <taxon>Tylenchina</taxon>
        <taxon>Panagrolaimomorpha</taxon>
        <taxon>Strongyloidoidea</taxon>
        <taxon>Steinernematidae</taxon>
        <taxon>Steinernema</taxon>
    </lineage>
</organism>
<feature type="signal peptide" evidence="1">
    <location>
        <begin position="1"/>
        <end position="21"/>
    </location>
</feature>
<evidence type="ECO:0000256" key="1">
    <source>
        <dbReference type="SAM" id="SignalP"/>
    </source>
</evidence>
<protein>
    <submittedName>
        <fullName evidence="2">Uncharacterized protein</fullName>
    </submittedName>
</protein>
<name>A0A4V6I704_STECR</name>
<comment type="caution">
    <text evidence="2">The sequence shown here is derived from an EMBL/GenBank/DDBJ whole genome shotgun (WGS) entry which is preliminary data.</text>
</comment>
<dbReference type="STRING" id="34508.A0A4V6I704"/>
<evidence type="ECO:0000313" key="3">
    <source>
        <dbReference type="Proteomes" id="UP000298663"/>
    </source>
</evidence>
<accession>A0A4V6I704</accession>
<dbReference type="EMBL" id="AZBU02000001">
    <property type="protein sequence ID" value="TMS32203.1"/>
    <property type="molecule type" value="Genomic_DNA"/>
</dbReference>